<dbReference type="Proteomes" id="UP000184063">
    <property type="component" value="Unassembled WGS sequence"/>
</dbReference>
<feature type="compositionally biased region" description="Basic and acidic residues" evidence="1">
    <location>
        <begin position="12"/>
        <end position="34"/>
    </location>
</feature>
<name>A0A1M3TJ73_ASPLC</name>
<protein>
    <submittedName>
        <fullName evidence="2">Uncharacterized protein</fullName>
    </submittedName>
</protein>
<evidence type="ECO:0000313" key="3">
    <source>
        <dbReference type="Proteomes" id="UP000184063"/>
    </source>
</evidence>
<reference evidence="3" key="1">
    <citation type="journal article" date="2017" name="Genome Biol.">
        <title>Comparative genomics reveals high biological diversity and specific adaptations in the industrially and medically important fungal genus Aspergillus.</title>
        <authorList>
            <person name="de Vries R.P."/>
            <person name="Riley R."/>
            <person name="Wiebenga A."/>
            <person name="Aguilar-Osorio G."/>
            <person name="Amillis S."/>
            <person name="Uchima C.A."/>
            <person name="Anderluh G."/>
            <person name="Asadollahi M."/>
            <person name="Askin M."/>
            <person name="Barry K."/>
            <person name="Battaglia E."/>
            <person name="Bayram O."/>
            <person name="Benocci T."/>
            <person name="Braus-Stromeyer S.A."/>
            <person name="Caldana C."/>
            <person name="Canovas D."/>
            <person name="Cerqueira G.C."/>
            <person name="Chen F."/>
            <person name="Chen W."/>
            <person name="Choi C."/>
            <person name="Clum A."/>
            <person name="Dos Santos R.A."/>
            <person name="Damasio A.R."/>
            <person name="Diallinas G."/>
            <person name="Emri T."/>
            <person name="Fekete E."/>
            <person name="Flipphi M."/>
            <person name="Freyberg S."/>
            <person name="Gallo A."/>
            <person name="Gournas C."/>
            <person name="Habgood R."/>
            <person name="Hainaut M."/>
            <person name="Harispe M.L."/>
            <person name="Henrissat B."/>
            <person name="Hilden K.S."/>
            <person name="Hope R."/>
            <person name="Hossain A."/>
            <person name="Karabika E."/>
            <person name="Karaffa L."/>
            <person name="Karanyi Z."/>
            <person name="Krasevec N."/>
            <person name="Kuo A."/>
            <person name="Kusch H."/>
            <person name="LaButti K."/>
            <person name="Lagendijk E.L."/>
            <person name="Lapidus A."/>
            <person name="Levasseur A."/>
            <person name="Lindquist E."/>
            <person name="Lipzen A."/>
            <person name="Logrieco A.F."/>
            <person name="MacCabe A."/>
            <person name="Maekelae M.R."/>
            <person name="Malavazi I."/>
            <person name="Melin P."/>
            <person name="Meyer V."/>
            <person name="Mielnichuk N."/>
            <person name="Miskei M."/>
            <person name="Molnar A.P."/>
            <person name="Mule G."/>
            <person name="Ngan C.Y."/>
            <person name="Orejas M."/>
            <person name="Orosz E."/>
            <person name="Ouedraogo J.P."/>
            <person name="Overkamp K.M."/>
            <person name="Park H.-S."/>
            <person name="Perrone G."/>
            <person name="Piumi F."/>
            <person name="Punt P.J."/>
            <person name="Ram A.F."/>
            <person name="Ramon A."/>
            <person name="Rauscher S."/>
            <person name="Record E."/>
            <person name="Riano-Pachon D.M."/>
            <person name="Robert V."/>
            <person name="Roehrig J."/>
            <person name="Ruller R."/>
            <person name="Salamov A."/>
            <person name="Salih N.S."/>
            <person name="Samson R.A."/>
            <person name="Sandor E."/>
            <person name="Sanguinetti M."/>
            <person name="Schuetze T."/>
            <person name="Sepcic K."/>
            <person name="Shelest E."/>
            <person name="Sherlock G."/>
            <person name="Sophianopoulou V."/>
            <person name="Squina F.M."/>
            <person name="Sun H."/>
            <person name="Susca A."/>
            <person name="Todd R.B."/>
            <person name="Tsang A."/>
            <person name="Unkles S.E."/>
            <person name="van de Wiele N."/>
            <person name="van Rossen-Uffink D."/>
            <person name="Oliveira J.V."/>
            <person name="Vesth T.C."/>
            <person name="Visser J."/>
            <person name="Yu J.-H."/>
            <person name="Zhou M."/>
            <person name="Andersen M.R."/>
            <person name="Archer D.B."/>
            <person name="Baker S.E."/>
            <person name="Benoit I."/>
            <person name="Brakhage A.A."/>
            <person name="Braus G.H."/>
            <person name="Fischer R."/>
            <person name="Frisvad J.C."/>
            <person name="Goldman G.H."/>
            <person name="Houbraken J."/>
            <person name="Oakley B."/>
            <person name="Pocsi I."/>
            <person name="Scazzocchio C."/>
            <person name="Seiboth B."/>
            <person name="vanKuyk P.A."/>
            <person name="Wortman J."/>
            <person name="Dyer P.S."/>
            <person name="Grigoriev I.V."/>
        </authorList>
    </citation>
    <scope>NUCLEOTIDE SEQUENCE [LARGE SCALE GENOMIC DNA]</scope>
    <source>
        <strain evidence="3">CBS 106.47</strain>
    </source>
</reference>
<evidence type="ECO:0000256" key="1">
    <source>
        <dbReference type="SAM" id="MobiDB-lite"/>
    </source>
</evidence>
<proteinExistence type="predicted"/>
<sequence>MVRAGSNVTEAQQRRRDGRQCVRKSGNGEDHSWQEMETDGDGEQGLRVESATKAVRDLARFRAPSLDSVA</sequence>
<gene>
    <name evidence="2" type="ORF">ASPFODRAFT_717152</name>
</gene>
<accession>A0A1M3TJ73</accession>
<evidence type="ECO:0000313" key="2">
    <source>
        <dbReference type="EMBL" id="OJZ86805.1"/>
    </source>
</evidence>
<organism evidence="2 3">
    <name type="scientific">Aspergillus luchuensis (strain CBS 106.47)</name>
    <dbReference type="NCBI Taxonomy" id="1137211"/>
    <lineage>
        <taxon>Eukaryota</taxon>
        <taxon>Fungi</taxon>
        <taxon>Dikarya</taxon>
        <taxon>Ascomycota</taxon>
        <taxon>Pezizomycotina</taxon>
        <taxon>Eurotiomycetes</taxon>
        <taxon>Eurotiomycetidae</taxon>
        <taxon>Eurotiales</taxon>
        <taxon>Aspergillaceae</taxon>
        <taxon>Aspergillus</taxon>
        <taxon>Aspergillus subgen. Circumdati</taxon>
    </lineage>
</organism>
<dbReference type="VEuPathDB" id="FungiDB:ASPFODRAFT_717152"/>
<feature type="region of interest" description="Disordered" evidence="1">
    <location>
        <begin position="1"/>
        <end position="45"/>
    </location>
</feature>
<dbReference type="EMBL" id="KV878241">
    <property type="protein sequence ID" value="OJZ86805.1"/>
    <property type="molecule type" value="Genomic_DNA"/>
</dbReference>
<dbReference type="AlphaFoldDB" id="A0A1M3TJ73"/>
<feature type="compositionally biased region" description="Polar residues" evidence="1">
    <location>
        <begin position="1"/>
        <end position="11"/>
    </location>
</feature>